<protein>
    <submittedName>
        <fullName evidence="4">DNA helicase rad5</fullName>
    </submittedName>
</protein>
<dbReference type="GO" id="GO:0005524">
    <property type="term" value="F:ATP binding"/>
    <property type="evidence" value="ECO:0007669"/>
    <property type="project" value="InterPro"/>
</dbReference>
<dbReference type="Gene3D" id="3.40.50.10810">
    <property type="entry name" value="Tandem AAA-ATPase domain"/>
    <property type="match status" value="1"/>
</dbReference>
<dbReference type="AlphaFoldDB" id="A0AA38Y927"/>
<sequence>MRDASVQRDSEPVRVLKEYNARIRFNMMKGPKWNTLRMVKADGIQGLEFDLVVVDVTLGEMAGFPSYFDQSLALFSLHTTPPQIASYEPTRWTRKKNYMSRQKYLTGPYTILQPPLARSSLRTTNSGLLWLSTLEYWQSVKLTKYALKAVDTSSSSDDKSKDPDKDDRLNSTVWANVFKCLFVRVICDQGHRIKNPSARNHLAVHTLFADYSWIVTATPMANRFGDLPKLVDYTRCFRIGNGFPGSTKETEKEFPLTLTELVALARHLDQRSGEIVRSFHHTLLGKVDVESGVEDVLRI</sequence>
<gene>
    <name evidence="4" type="primary">RAD5_1</name>
    <name evidence="4" type="ORF">H2204_004305</name>
</gene>
<keyword evidence="4" id="KW-0378">Hydrolase</keyword>
<proteinExistence type="predicted"/>
<dbReference type="InterPro" id="IPR027417">
    <property type="entry name" value="P-loop_NTPase"/>
</dbReference>
<keyword evidence="2" id="KW-0067">ATP-binding</keyword>
<dbReference type="Proteomes" id="UP001172681">
    <property type="component" value="Unassembled WGS sequence"/>
</dbReference>
<keyword evidence="5" id="KW-1185">Reference proteome</keyword>
<evidence type="ECO:0000256" key="1">
    <source>
        <dbReference type="ARBA" id="ARBA00022741"/>
    </source>
</evidence>
<keyword evidence="4" id="KW-0347">Helicase</keyword>
<comment type="caution">
    <text evidence="4">The sequence shown here is derived from an EMBL/GenBank/DDBJ whole genome shotgun (WGS) entry which is preliminary data.</text>
</comment>
<evidence type="ECO:0000259" key="3">
    <source>
        <dbReference type="Pfam" id="PF00176"/>
    </source>
</evidence>
<dbReference type="GO" id="GO:0004386">
    <property type="term" value="F:helicase activity"/>
    <property type="evidence" value="ECO:0007669"/>
    <property type="project" value="UniProtKB-KW"/>
</dbReference>
<accession>A0AA38Y927</accession>
<dbReference type="InterPro" id="IPR038718">
    <property type="entry name" value="SNF2-like_sf"/>
</dbReference>
<evidence type="ECO:0000313" key="4">
    <source>
        <dbReference type="EMBL" id="KAJ9638534.1"/>
    </source>
</evidence>
<feature type="domain" description="SNF2 N-terminal" evidence="3">
    <location>
        <begin position="181"/>
        <end position="235"/>
    </location>
</feature>
<organism evidence="4 5">
    <name type="scientific">Knufia peltigerae</name>
    <dbReference type="NCBI Taxonomy" id="1002370"/>
    <lineage>
        <taxon>Eukaryota</taxon>
        <taxon>Fungi</taxon>
        <taxon>Dikarya</taxon>
        <taxon>Ascomycota</taxon>
        <taxon>Pezizomycotina</taxon>
        <taxon>Eurotiomycetes</taxon>
        <taxon>Chaetothyriomycetidae</taxon>
        <taxon>Chaetothyriales</taxon>
        <taxon>Trichomeriaceae</taxon>
        <taxon>Knufia</taxon>
    </lineage>
</organism>
<reference evidence="4" key="1">
    <citation type="submission" date="2022-10" db="EMBL/GenBank/DDBJ databases">
        <title>Culturing micro-colonial fungi from biological soil crusts in the Mojave desert and describing Neophaeococcomyces mojavensis, and introducing the new genera and species Taxawa tesnikishii.</title>
        <authorList>
            <person name="Kurbessoian T."/>
            <person name="Stajich J.E."/>
        </authorList>
    </citation>
    <scope>NUCLEOTIDE SEQUENCE</scope>
    <source>
        <strain evidence="4">TK_35</strain>
    </source>
</reference>
<evidence type="ECO:0000256" key="2">
    <source>
        <dbReference type="ARBA" id="ARBA00022840"/>
    </source>
</evidence>
<dbReference type="InterPro" id="IPR000330">
    <property type="entry name" value="SNF2_N"/>
</dbReference>
<dbReference type="SUPFAM" id="SSF52540">
    <property type="entry name" value="P-loop containing nucleoside triphosphate hydrolases"/>
    <property type="match status" value="1"/>
</dbReference>
<dbReference type="EMBL" id="JAPDRN010000021">
    <property type="protein sequence ID" value="KAJ9638534.1"/>
    <property type="molecule type" value="Genomic_DNA"/>
</dbReference>
<dbReference type="Pfam" id="PF00176">
    <property type="entry name" value="SNF2-rel_dom"/>
    <property type="match status" value="1"/>
</dbReference>
<evidence type="ECO:0000313" key="5">
    <source>
        <dbReference type="Proteomes" id="UP001172681"/>
    </source>
</evidence>
<keyword evidence="1" id="KW-0547">Nucleotide-binding</keyword>
<name>A0AA38Y927_9EURO</name>